<dbReference type="CDD" id="cd11338">
    <property type="entry name" value="AmyAc_CMD"/>
    <property type="match status" value="1"/>
</dbReference>
<keyword evidence="5" id="KW-1185">Reference proteome</keyword>
<dbReference type="Proteomes" id="UP000267464">
    <property type="component" value="Unassembled WGS sequence"/>
</dbReference>
<gene>
    <name evidence="4" type="ORF">DZC73_03180</name>
</gene>
<feature type="domain" description="Glycosyl hydrolase family 13 catalytic" evidence="3">
    <location>
        <begin position="23"/>
        <end position="505"/>
    </location>
</feature>
<evidence type="ECO:0000256" key="2">
    <source>
        <dbReference type="ARBA" id="ARBA00023295"/>
    </source>
</evidence>
<dbReference type="PANTHER" id="PTHR10357">
    <property type="entry name" value="ALPHA-AMYLASE FAMILY MEMBER"/>
    <property type="match status" value="1"/>
</dbReference>
<dbReference type="PANTHER" id="PTHR10357:SF210">
    <property type="entry name" value="MALTODEXTRIN GLUCOSIDASE"/>
    <property type="match status" value="1"/>
</dbReference>
<dbReference type="Gene3D" id="3.20.20.80">
    <property type="entry name" value="Glycosidases"/>
    <property type="match status" value="1"/>
</dbReference>
<keyword evidence="2" id="KW-0326">Glycosidase</keyword>
<dbReference type="SUPFAM" id="SSF51445">
    <property type="entry name" value="(Trans)glycosidases"/>
    <property type="match status" value="1"/>
</dbReference>
<reference evidence="4 5" key="2">
    <citation type="submission" date="2018-12" db="EMBL/GenBank/DDBJ databases">
        <title>Rhizobacter gummiphilus sp. nov., a rubber-degrading bacterium isolated from the soil of a botanical garden in Japan.</title>
        <authorList>
            <person name="Shunsuke S.S."/>
        </authorList>
    </citation>
    <scope>NUCLEOTIDE SEQUENCE [LARGE SCALE GENOMIC DNA]</scope>
    <source>
        <strain evidence="4 5">S-16</strain>
    </source>
</reference>
<name>A0A3N7J5G9_9BURK</name>
<dbReference type="SUPFAM" id="SSF51011">
    <property type="entry name" value="Glycosyl hydrolase domain"/>
    <property type="match status" value="1"/>
</dbReference>
<reference evidence="4 5" key="1">
    <citation type="submission" date="2018-08" db="EMBL/GenBank/DDBJ databases">
        <authorList>
            <person name="Khan S.A."/>
            <person name="Jeon C.O."/>
            <person name="Chun B.H."/>
            <person name="Jeong S.E."/>
        </authorList>
    </citation>
    <scope>NUCLEOTIDE SEQUENCE [LARGE SCALE GENOMIC DNA]</scope>
    <source>
        <strain evidence="4 5">S-16</strain>
    </source>
</reference>
<dbReference type="AlphaFoldDB" id="A0A3N7J5G9"/>
<keyword evidence="1" id="KW-0378">Hydrolase</keyword>
<evidence type="ECO:0000259" key="3">
    <source>
        <dbReference type="SMART" id="SM00642"/>
    </source>
</evidence>
<comment type="caution">
    <text evidence="4">The sequence shown here is derived from an EMBL/GenBank/DDBJ whole genome shotgun (WGS) entry which is preliminary data.</text>
</comment>
<dbReference type="GO" id="GO:0016798">
    <property type="term" value="F:hydrolase activity, acting on glycosyl bonds"/>
    <property type="evidence" value="ECO:0007669"/>
    <property type="project" value="UniProtKB-KW"/>
</dbReference>
<dbReference type="SMART" id="SM00642">
    <property type="entry name" value="Aamy"/>
    <property type="match status" value="1"/>
</dbReference>
<evidence type="ECO:0000313" key="5">
    <source>
        <dbReference type="Proteomes" id="UP000267464"/>
    </source>
</evidence>
<proteinExistence type="predicted"/>
<dbReference type="Pfam" id="PF00128">
    <property type="entry name" value="Alpha-amylase"/>
    <property type="match status" value="2"/>
</dbReference>
<dbReference type="InterPro" id="IPR006047">
    <property type="entry name" value="GH13_cat_dom"/>
</dbReference>
<evidence type="ECO:0000313" key="4">
    <source>
        <dbReference type="EMBL" id="RQP26062.1"/>
    </source>
</evidence>
<evidence type="ECO:0000256" key="1">
    <source>
        <dbReference type="ARBA" id="ARBA00022801"/>
    </source>
</evidence>
<accession>A0A3N7J5G9</accession>
<dbReference type="InterPro" id="IPR017853">
    <property type="entry name" value="GH"/>
</dbReference>
<protein>
    <submittedName>
        <fullName evidence="4">DUF3459 domain-containing protein</fullName>
    </submittedName>
</protein>
<organism evidence="4 5">
    <name type="scientific">Piscinibacter terrae</name>
    <dbReference type="NCBI Taxonomy" id="2496871"/>
    <lineage>
        <taxon>Bacteria</taxon>
        <taxon>Pseudomonadati</taxon>
        <taxon>Pseudomonadota</taxon>
        <taxon>Betaproteobacteria</taxon>
        <taxon>Burkholderiales</taxon>
        <taxon>Sphaerotilaceae</taxon>
        <taxon>Piscinibacter</taxon>
    </lineage>
</organism>
<sequence length="590" mass="66905">MLPPMNSSISFVPAWAQHAIWYQILPERFCNGDTSNDPTAQSLAGGRLGGSTDDAWAPTRWTGDWYERQNWEAGEGRDPWMSMHDRRYGGDLAGIIAKLPYLQDLGINAIYLNPVFDSPSHHKYDGASLHHIDPHFGPDPQGDRALMASEVPDDPSTWVWTSADRLVLKLIEETHARGMRIIFDGVFNHVGVSHWAFRDLKEKQQASRFADWFIVHQFRDEAAGKAFSYEAWRGYSTLPELRKVGDHLAPGPRDYIYAATRRWLAPHGDVKRGIDGWRLDVAPWVPHGFWKDWRALVKSINPEAYLVAENIRDVAFNVPYLEGDEFDAVMNYNFAFACDEYFFRDTTRIATSRFDGLLRELREAYPACVAPVQQNLFGSHDTARLASHAVNRDRLDYRAFDETYHPRDSRAPLFDTRKPNAHERQLHKLFALWQMTYLGAPLVYYGDEAGLYGANDPCCRKPMLWPELQYDDEAMGPDGKPRAKAEKIAFDTALHATYQQLIALRHAIPALRTGEVRTLLCDDDRQVLVHLRGDEAIVAINRSEQEQEVVIAFALPAGWNDRLHGGAIVASAQGQTTLRLPPLWGAVLAA</sequence>
<dbReference type="GO" id="GO:0005975">
    <property type="term" value="P:carbohydrate metabolic process"/>
    <property type="evidence" value="ECO:0007669"/>
    <property type="project" value="InterPro"/>
</dbReference>
<dbReference type="InterPro" id="IPR013780">
    <property type="entry name" value="Glyco_hydro_b"/>
</dbReference>
<dbReference type="Gene3D" id="2.60.40.1180">
    <property type="entry name" value="Golgi alpha-mannosidase II"/>
    <property type="match status" value="1"/>
</dbReference>
<dbReference type="EMBL" id="QUSW01000001">
    <property type="protein sequence ID" value="RQP26062.1"/>
    <property type="molecule type" value="Genomic_DNA"/>
</dbReference>